<dbReference type="SUPFAM" id="SSF52540">
    <property type="entry name" value="P-loop containing nucleoside triphosphate hydrolases"/>
    <property type="match status" value="1"/>
</dbReference>
<dbReference type="Pfam" id="PF00069">
    <property type="entry name" value="Pkinase"/>
    <property type="match status" value="1"/>
</dbReference>
<evidence type="ECO:0000256" key="11">
    <source>
        <dbReference type="ARBA" id="ARBA00048679"/>
    </source>
</evidence>
<dbReference type="InterPro" id="IPR020859">
    <property type="entry name" value="ROC"/>
</dbReference>
<keyword evidence="7" id="KW-0547">Nucleotide-binding</keyword>
<comment type="catalytic activity">
    <reaction evidence="11">
        <text>L-seryl-[protein] + ATP = O-phospho-L-seryl-[protein] + ADP + H(+)</text>
        <dbReference type="Rhea" id="RHEA:17989"/>
        <dbReference type="Rhea" id="RHEA-COMP:9863"/>
        <dbReference type="Rhea" id="RHEA-COMP:11604"/>
        <dbReference type="ChEBI" id="CHEBI:15378"/>
        <dbReference type="ChEBI" id="CHEBI:29999"/>
        <dbReference type="ChEBI" id="CHEBI:30616"/>
        <dbReference type="ChEBI" id="CHEBI:83421"/>
        <dbReference type="ChEBI" id="CHEBI:456216"/>
        <dbReference type="EC" id="2.7.11.1"/>
    </reaction>
</comment>
<dbReference type="SMART" id="SM00220">
    <property type="entry name" value="S_TKc"/>
    <property type="match status" value="1"/>
</dbReference>
<dbReference type="InterPro" id="IPR000719">
    <property type="entry name" value="Prot_kinase_dom"/>
</dbReference>
<evidence type="ECO:0000256" key="2">
    <source>
        <dbReference type="ARBA" id="ARBA00012513"/>
    </source>
</evidence>
<dbReference type="InterPro" id="IPR003591">
    <property type="entry name" value="Leu-rich_rpt_typical-subtyp"/>
</dbReference>
<dbReference type="PROSITE" id="PS51424">
    <property type="entry name" value="ROC"/>
    <property type="match status" value="1"/>
</dbReference>
<gene>
    <name evidence="15" type="ORF">EmuJ_000157950</name>
</gene>
<dbReference type="InterPro" id="IPR011047">
    <property type="entry name" value="Quinoprotein_ADH-like_sf"/>
</dbReference>
<dbReference type="GO" id="GO:0005737">
    <property type="term" value="C:cytoplasm"/>
    <property type="evidence" value="ECO:0007669"/>
    <property type="project" value="TreeGrafter"/>
</dbReference>
<dbReference type="InterPro" id="IPR011009">
    <property type="entry name" value="Kinase-like_dom_sf"/>
</dbReference>
<dbReference type="InterPro" id="IPR036770">
    <property type="entry name" value="Ankyrin_rpt-contain_sf"/>
</dbReference>
<dbReference type="SMART" id="SM00248">
    <property type="entry name" value="ANK"/>
    <property type="match status" value="5"/>
</dbReference>
<feature type="region of interest" description="Disordered" evidence="12">
    <location>
        <begin position="2253"/>
        <end position="2296"/>
    </location>
</feature>
<dbReference type="Gene3D" id="3.30.70.1390">
    <property type="entry name" value="ROC domain from the Parkinson's disease-associated leucine-rich repeat kinase 2"/>
    <property type="match status" value="1"/>
</dbReference>
<dbReference type="SUPFAM" id="SSF48403">
    <property type="entry name" value="Ankyrin repeat"/>
    <property type="match status" value="1"/>
</dbReference>
<dbReference type="InterPro" id="IPR032675">
    <property type="entry name" value="LRR_dom_sf"/>
</dbReference>
<comment type="catalytic activity">
    <reaction evidence="10">
        <text>L-threonyl-[protein] + ATP = O-phospho-L-threonyl-[protein] + ADP + H(+)</text>
        <dbReference type="Rhea" id="RHEA:46608"/>
        <dbReference type="Rhea" id="RHEA-COMP:11060"/>
        <dbReference type="Rhea" id="RHEA-COMP:11605"/>
        <dbReference type="ChEBI" id="CHEBI:15378"/>
        <dbReference type="ChEBI" id="CHEBI:30013"/>
        <dbReference type="ChEBI" id="CHEBI:30616"/>
        <dbReference type="ChEBI" id="CHEBI:61977"/>
        <dbReference type="ChEBI" id="CHEBI:456216"/>
        <dbReference type="EC" id="2.7.11.1"/>
    </reaction>
</comment>
<dbReference type="Gene3D" id="1.10.510.10">
    <property type="entry name" value="Transferase(Phosphotransferase) domain 1"/>
    <property type="match status" value="1"/>
</dbReference>
<keyword evidence="9" id="KW-0067">ATP-binding</keyword>
<feature type="domain" description="Roc" evidence="14">
    <location>
        <begin position="1216"/>
        <end position="1428"/>
    </location>
</feature>
<feature type="domain" description="Protein kinase" evidence="13">
    <location>
        <begin position="2191"/>
        <end position="2662"/>
    </location>
</feature>
<dbReference type="InterPro" id="IPR008271">
    <property type="entry name" value="Ser/Thr_kinase_AS"/>
</dbReference>
<evidence type="ECO:0000313" key="16">
    <source>
        <dbReference type="Proteomes" id="UP000017246"/>
    </source>
</evidence>
<evidence type="ECO:0000256" key="7">
    <source>
        <dbReference type="ARBA" id="ARBA00022741"/>
    </source>
</evidence>
<comment type="cofactor">
    <cofactor evidence="1">
        <name>Mg(2+)</name>
        <dbReference type="ChEBI" id="CHEBI:18420"/>
    </cofactor>
</comment>
<keyword evidence="3" id="KW-0723">Serine/threonine-protein kinase</keyword>
<sequence>MMNISADKALSDCIEKGLWSELEGKIPCFENVDTLCFVSHVAVSQHKHQFLKSAVSTKGFPFYQKVDYDGLCVPILHRAIHTRDLRTCDILLSAGALALCCAKRCPSTCHDTLNIFLGSTSESDFAIFDIACLLISSWKLEEASVSGDVDTLQSLLKLFTASNCAYRSYTDLSFCLESVELEDLHDFTFLSMEADSILARPRSSAGSFQRHSISSRRNFFNMIAEGAEKALNAIFTVGEQIRGVGGEATIFETDLLARRARNVAAQLTQRYLNRMLIMAIERGDFAIINVLLDFGFRLQAVPRPSKSHLASAIPTVDGINQRVEEKRANPIEWCLGGPTGARWLEVALHAKDDTPLLAAIRRNLLAGDVFSRLVKVGPHLLMLPSAGGILPVHLIAALGRFEMLSALLASNNASLDIVEDCGLSALLIASFYGHVDCVRAILDYPSVGNEDEEVEEEEVGVEEFPVMASSASASLKSISMVEALRSVNLQWHFLEDGANSVVLPIQHNDSGSGGGKYFLDASFNALHLAIITGNTELVECLLTYVKEAPEDYADWLTEAAVSTICYHDDASTIKSDSVTDEAQPLANQAYASLLCSPAGLACCLDHLNVEGPLLAKKMLFLLSTVQTRKASVENGLLHYLLDSQRYNLVGGLLFQQQHRTNKTLIDWSNRLLCRHLNADARDPDIFSTLLTDWLSWSSLEALTKINLSNNAISRIPMCLLTQLPHLQDLDLSHNDIVALPDFASLASVFTANTTLAPSLTRLDLSNNALITLPPWIFGVVVGANEGGGTPLMRDRLASAKSGVVKPNGGALGAVTFAPRLSILRVCSNQLRSVPRQMWLARQLQCLDLSANSLTELPRASIEEVLSAAVLRSESPPDPNVNRARDLSCLPHLPNSIQFITMLNCTKDAGIPSSASAIIIDDPGTVGHQNRGLLHLWLQGNRLPRLPLAEPTSTRQTSDEKGLQGGLGLVHLAPALTSLDVSGNRLTGPFPPPALFPPNLVHLDLSNNRISTVAGGRNAGDGGEAGGGFQTSNVEAQKASVISDGQLKHLFHLNIRGNCISVFNPVSSHGNESGGEALLWFPELASLDLSGNTDLISLGSAVCRLEKLSSLELDGCTSLIELPPDLWRLSKLKSLTFFNTPAYERLVREIRAGDDTALRKSSRHAIINQRRRVGKSPLLSTLTDGVTAGTANITTSPAMPILNTKTVLDYLKSLPRSSRPYNKVRLMLIGSRGVGKTSLLKALLHSEGQDVQDAENSAPTSSVTLTPLSITRHCPTERARNEWTETVNFTVWDFKSPESAHSSSPIAAMVEEVESVMSAVQQFSMSRSTIYVVVWNAMDAPDALHGVARHLVAIQTRASNAPVLVVATHADATTSLEVSNLAERCFIRCTDPASMGLSQQIVGHFLVDSRYSTSDNYNREALYHLVTAIHHSANYLRPPFRKPIIGAKFEPGRQRLLSFPVPLVYHELEEVTRDLASDLHRVGIPPIVSLDDYVTEVNSRLQASSGFDSSEEVRSALTFLHEIGHLLYFSNLSRAVVLDPIWLCDLLVRLLITPSTAPTRAGVLKLSRLKDLLVVPMVSTEASSMDADRIMRRFQHLEVSFALTYLVGLLAKFELAAPLDSHHLLVPALLPLRNSANIVASNRQIRITPLNPVMDNETEGEVELEGLLRDSDPLNCSVFTLPRGKKWAASVSPSQPVLASDLQDQLGQSSEQVTSSRRHNIFSKFAAWQNNLVPRGLRLSKPKTVTNSTTAAASFFQRNDRMRRPTPRGGWPTTLLRPQTPLWRLRAAVRANEVLRVYALAYVPAGFWTRLITRLLTDTDLNNVCGHLYNLASIPPKLRSSLLCLEMPSNADEGGSSIGSLQCGWSLSRRGIQLTLAGGAVPVFTLEQVGNRVSLVTASLEETEVAEEVSEKIGLKDACLNEDEGGNMTGDEKSALGGLDDIDYKGWNLRLLRFSTGSSEQYREHLRGIEVSAEDVKFDKLIAEPFDDFSKYCLIQLHMPSFSIFWPEYRGTTKEKDSAKSWTLEPDRRTLTQILTKIVHHIDCLLLDWYPDLGTRFNQSSSGEYLVHRVIPCTDCVRPPQIENAEIREVVSTLDSVLNAETGNRDDTGDESLECREKKQRVVYGVLVEEMVHWLLTPARKQPNVGALGRNESLPCPIHSGPSKSPTHYGISAPDLLLMDVIEDMRVSSSRVMLERFLGRGTFGSVFAGSAFLSGSSSPASVTSATDSMLNLVKVPVGVKICSPINPEQVDIRLSDWQPYTEEKEEQGAGTTEEGGGEAGTEAKPTSSNTHQHSHPNRMGLADLRVALALYKQERRRWSLQPVESCYTAYQELRSELAVLMRVCEDSTSAPGITIGGGFSAAHELPFRSQSSFRSLRRGVVRRSARCHTRPRLFSAANSITSAMLGHHLLSCIGVVSPRPLSLLLPLAPQGSLSDWMEEMKKIYEADGIYPVHQNTLTMVVHQVATALAYLHRVRIVYRDLKPDNLLVWHMPPPLTTSTTNTTGTRRERWGCTLINSTPASNFEGSRGGGPGTVQVVLGDFGVSRWRASLDGCRGYVGTPGFMAPEVLATLGEETYSHKVDIYALGILMASIAKFQLPYRGFTNLRFQLNQHILSGGRPDIPAKIKSHCPAAYLDLMSLCWSHEPQLRPEASSIVKVTQRPLPPPTPPPLSEVSGLQCLRQARLPIAVETGFEAIHSVQRVDAVEVVTCAITDLQGRVWIGGYSVQSEPDPERSGDAFFESTAPNRIGRLVAVVETLNSTSCGLACSWTSRREGNQGQRRHHVPSPSSLPLNLYDGGHPVALSVDADGHLWCADSVGRLMAFSISSLSLLACTSLTKASLSPMEGDCIWMLNVDYRSVVFGLSTGWIYSARLSDVGSADSAPTAVGIVIKWSFNSLRQSRRVKQLSSSSLYLCGVRVSKGLLWLGGTSSTITELQRVDELDTWQQTATWKATIAAPTGGASLAVAMKTSQKSHNCGRLCDQSPAVTCITSNWDGKEGSVLDRAWTYMYPDGEIVCWSVHTRTPLQSVKLDYGGENIHLYDSASSTSSSDTALLIGSVEQLLWAPENSLLAGTSRGTLLRIHWPLLNNVITGDDSDIDGAFDGASVAASSPITAQALRLHRGPAEACFSLLSASLSLGRGFVHPLRQCLAECCQDGSVSTAVNSNTYFLVSLFTNDGVGDVGK</sequence>
<dbReference type="Pfam" id="PF00560">
    <property type="entry name" value="LRR_1"/>
    <property type="match status" value="1"/>
</dbReference>
<keyword evidence="16" id="KW-1185">Reference proteome</keyword>
<evidence type="ECO:0000256" key="6">
    <source>
        <dbReference type="ARBA" id="ARBA00022737"/>
    </source>
</evidence>
<dbReference type="EC" id="2.7.11.1" evidence="2"/>
<dbReference type="GO" id="GO:0005524">
    <property type="term" value="F:ATP binding"/>
    <property type="evidence" value="ECO:0007669"/>
    <property type="project" value="UniProtKB-KW"/>
</dbReference>
<accession>A0A087VZG0</accession>
<evidence type="ECO:0000256" key="9">
    <source>
        <dbReference type="ARBA" id="ARBA00022840"/>
    </source>
</evidence>
<dbReference type="SUPFAM" id="SSF52058">
    <property type="entry name" value="L domain-like"/>
    <property type="match status" value="1"/>
</dbReference>
<dbReference type="Pfam" id="PF13855">
    <property type="entry name" value="LRR_8"/>
    <property type="match status" value="1"/>
</dbReference>
<evidence type="ECO:0000256" key="5">
    <source>
        <dbReference type="ARBA" id="ARBA00022679"/>
    </source>
</evidence>
<dbReference type="InterPro" id="IPR032171">
    <property type="entry name" value="COR-A"/>
</dbReference>
<dbReference type="GO" id="GO:0005525">
    <property type="term" value="F:GTP binding"/>
    <property type="evidence" value="ECO:0007669"/>
    <property type="project" value="UniProtKB-KW"/>
</dbReference>
<evidence type="ECO:0000256" key="4">
    <source>
        <dbReference type="ARBA" id="ARBA00022614"/>
    </source>
</evidence>
<proteinExistence type="predicted"/>
<evidence type="ECO:0000256" key="12">
    <source>
        <dbReference type="SAM" id="MobiDB-lite"/>
    </source>
</evidence>
<dbReference type="Gene3D" id="3.40.50.300">
    <property type="entry name" value="P-loop containing nucleotide triphosphate hydrolases"/>
    <property type="match status" value="1"/>
</dbReference>
<reference evidence="15" key="2">
    <citation type="submission" date="2015-11" db="EMBL/GenBank/DDBJ databases">
        <authorList>
            <person name="Zhang Y."/>
            <person name="Guo Z."/>
        </authorList>
    </citation>
    <scope>NUCLEOTIDE SEQUENCE</scope>
</reference>
<evidence type="ECO:0000256" key="10">
    <source>
        <dbReference type="ARBA" id="ARBA00047899"/>
    </source>
</evidence>
<dbReference type="Proteomes" id="UP000017246">
    <property type="component" value="Unassembled WGS sequence"/>
</dbReference>
<dbReference type="eggNOG" id="KOG0619">
    <property type="taxonomic scope" value="Eukaryota"/>
</dbReference>
<evidence type="ECO:0000259" key="13">
    <source>
        <dbReference type="PROSITE" id="PS50011"/>
    </source>
</evidence>
<dbReference type="Pfam" id="PF16095">
    <property type="entry name" value="COR-A"/>
    <property type="match status" value="1"/>
</dbReference>
<dbReference type="Pfam" id="PF13637">
    <property type="entry name" value="Ank_4"/>
    <property type="match status" value="1"/>
</dbReference>
<dbReference type="InterPro" id="IPR002110">
    <property type="entry name" value="Ankyrin_rpt"/>
</dbReference>
<evidence type="ECO:0000259" key="14">
    <source>
        <dbReference type="PROSITE" id="PS51424"/>
    </source>
</evidence>
<dbReference type="eggNOG" id="KOG0192">
    <property type="taxonomic scope" value="Eukaryota"/>
</dbReference>
<dbReference type="PROSITE" id="PS00108">
    <property type="entry name" value="PROTEIN_KINASE_ST"/>
    <property type="match status" value="1"/>
</dbReference>
<dbReference type="SUPFAM" id="SSF56112">
    <property type="entry name" value="Protein kinase-like (PK-like)"/>
    <property type="match status" value="1"/>
</dbReference>
<dbReference type="PROSITE" id="PS51450">
    <property type="entry name" value="LRR"/>
    <property type="match status" value="2"/>
</dbReference>
<evidence type="ECO:0000313" key="15">
    <source>
        <dbReference type="EMBL" id="CDI97777.1"/>
    </source>
</evidence>
<dbReference type="SMART" id="SM00364">
    <property type="entry name" value="LRR_BAC"/>
    <property type="match status" value="6"/>
</dbReference>
<organism evidence="15 16">
    <name type="scientific">Echinococcus multilocularis</name>
    <name type="common">Fox tapeworm</name>
    <dbReference type="NCBI Taxonomy" id="6211"/>
    <lineage>
        <taxon>Eukaryota</taxon>
        <taxon>Metazoa</taxon>
        <taxon>Spiralia</taxon>
        <taxon>Lophotrochozoa</taxon>
        <taxon>Platyhelminthes</taxon>
        <taxon>Cestoda</taxon>
        <taxon>Eucestoda</taxon>
        <taxon>Cyclophyllidea</taxon>
        <taxon>Taeniidae</taxon>
        <taxon>Echinococcus</taxon>
    </lineage>
</organism>
<dbReference type="InterPro" id="IPR050216">
    <property type="entry name" value="LRR_domain-containing"/>
</dbReference>
<dbReference type="InterPro" id="IPR027417">
    <property type="entry name" value="P-loop_NTPase"/>
</dbReference>
<dbReference type="SMART" id="SM00369">
    <property type="entry name" value="LRR_TYP"/>
    <property type="match status" value="8"/>
</dbReference>
<dbReference type="GO" id="GO:0009966">
    <property type="term" value="P:regulation of signal transduction"/>
    <property type="evidence" value="ECO:0007669"/>
    <property type="project" value="UniProtKB-ARBA"/>
</dbReference>
<dbReference type="Gene3D" id="1.25.40.20">
    <property type="entry name" value="Ankyrin repeat-containing domain"/>
    <property type="match status" value="1"/>
</dbReference>
<evidence type="ECO:0000256" key="8">
    <source>
        <dbReference type="ARBA" id="ARBA00022777"/>
    </source>
</evidence>
<keyword evidence="6" id="KW-0677">Repeat</keyword>
<dbReference type="PANTHER" id="PTHR48051:SF54">
    <property type="entry name" value="LEUCINE-RICH REPEAT-CONTAINING PROTEIN"/>
    <property type="match status" value="1"/>
</dbReference>
<dbReference type="PROSITE" id="PS50011">
    <property type="entry name" value="PROTEIN_KINASE_DOM"/>
    <property type="match status" value="1"/>
</dbReference>
<name>A0A087VZG0_ECHMU</name>
<keyword evidence="4" id="KW-0433">Leucine-rich repeat</keyword>
<keyword evidence="5" id="KW-0808">Transferase</keyword>
<dbReference type="SUPFAM" id="SSF50998">
    <property type="entry name" value="Quinoprotein alcohol dehydrogenase-like"/>
    <property type="match status" value="1"/>
</dbReference>
<dbReference type="EMBL" id="LN902846">
    <property type="protein sequence ID" value="CDI97777.1"/>
    <property type="molecule type" value="Genomic_DNA"/>
</dbReference>
<dbReference type="PANTHER" id="PTHR48051">
    <property type="match status" value="1"/>
</dbReference>
<protein>
    <recommendedName>
        <fullName evidence="2">non-specific serine/threonine protein kinase</fullName>
        <ecNumber evidence="2">2.7.11.1</ecNumber>
    </recommendedName>
</protein>
<dbReference type="STRING" id="6211.A0A087VZG0"/>
<reference evidence="15" key="1">
    <citation type="journal article" date="2013" name="Nature">
        <title>The genomes of four tapeworm species reveal adaptations to parasitism.</title>
        <authorList>
            <person name="Tsai I.J."/>
            <person name="Zarowiecki M."/>
            <person name="Holroyd N."/>
            <person name="Garciarrubio A."/>
            <person name="Sanchez-Flores A."/>
            <person name="Brooks K.L."/>
            <person name="Tracey A."/>
            <person name="Bobes R.J."/>
            <person name="Fragoso G."/>
            <person name="Sciutto E."/>
            <person name="Aslett M."/>
            <person name="Beasley H."/>
            <person name="Bennett H.M."/>
            <person name="Cai J."/>
            <person name="Camicia F."/>
            <person name="Clark R."/>
            <person name="Cucher M."/>
            <person name="De Silva N."/>
            <person name="Day T.A."/>
            <person name="Deplazes P."/>
            <person name="Estrada K."/>
            <person name="Fernandez C."/>
            <person name="Holland P.W."/>
            <person name="Hou J."/>
            <person name="Hu S."/>
            <person name="Huckvale T."/>
            <person name="Hung S.S."/>
            <person name="Kamenetzky L."/>
            <person name="Keane J.A."/>
            <person name="Kiss F."/>
            <person name="Koziol U."/>
            <person name="Lambert O."/>
            <person name="Liu K."/>
            <person name="Luo X."/>
            <person name="Luo Y."/>
            <person name="Macchiaroli N."/>
            <person name="Nichol S."/>
            <person name="Paps J."/>
            <person name="Parkinson J."/>
            <person name="Pouchkina-Stantcheva N."/>
            <person name="Riddiford N."/>
            <person name="Rosenzvit M."/>
            <person name="Salinas G."/>
            <person name="Wasmuth J.D."/>
            <person name="Zamanian M."/>
            <person name="Zheng Y."/>
            <person name="Cai X."/>
            <person name="Soberon X."/>
            <person name="Olson P.D."/>
            <person name="Laclette J.P."/>
            <person name="Brehm K."/>
            <person name="Berriman M."/>
            <person name="Garciarrubio A."/>
            <person name="Bobes R.J."/>
            <person name="Fragoso G."/>
            <person name="Sanchez-Flores A."/>
            <person name="Estrada K."/>
            <person name="Cevallos M.A."/>
            <person name="Morett E."/>
            <person name="Gonzalez V."/>
            <person name="Portillo T."/>
            <person name="Ochoa-Leyva A."/>
            <person name="Jose M.V."/>
            <person name="Sciutto E."/>
            <person name="Landa A."/>
            <person name="Jimenez L."/>
            <person name="Valdes V."/>
            <person name="Carrero J.C."/>
            <person name="Larralde C."/>
            <person name="Morales-Montor J."/>
            <person name="Limon-Lason J."/>
            <person name="Soberon X."/>
            <person name="Laclette J.P."/>
        </authorList>
    </citation>
    <scope>NUCLEOTIDE SEQUENCE [LARGE SCALE GENOMIC DNA]</scope>
</reference>
<keyword evidence="8" id="KW-0418">Kinase</keyword>
<dbReference type="InterPro" id="IPR001611">
    <property type="entry name" value="Leu-rich_rpt"/>
</dbReference>
<dbReference type="OrthoDB" id="10252328at2759"/>
<evidence type="ECO:0000256" key="3">
    <source>
        <dbReference type="ARBA" id="ARBA00022527"/>
    </source>
</evidence>
<dbReference type="GO" id="GO:0004674">
    <property type="term" value="F:protein serine/threonine kinase activity"/>
    <property type="evidence" value="ECO:0007669"/>
    <property type="project" value="UniProtKB-KW"/>
</dbReference>
<dbReference type="Gene3D" id="3.80.10.10">
    <property type="entry name" value="Ribonuclease Inhibitor"/>
    <property type="match status" value="2"/>
</dbReference>
<evidence type="ECO:0000256" key="1">
    <source>
        <dbReference type="ARBA" id="ARBA00001946"/>
    </source>
</evidence>
<dbReference type="OMA" id="KSHNCGR"/>